<reference evidence="2 3" key="1">
    <citation type="journal article" date="2012" name="J. Bacteriol.">
        <title>Genome of Bacillus macauensis ZFHKF-1, a Long-Chain-Forming Bacterium.</title>
        <authorList>
            <person name="Cai L."/>
            <person name="Zhang T."/>
        </authorList>
    </citation>
    <scope>NUCLEOTIDE SEQUENCE [LARGE SCALE GENOMIC DNA]</scope>
    <source>
        <strain evidence="2 3">ZFHKF-1</strain>
    </source>
</reference>
<accession>I8AIG7</accession>
<keyword evidence="1" id="KW-0472">Membrane</keyword>
<evidence type="ECO:0000313" key="2">
    <source>
        <dbReference type="EMBL" id="EIT85274.1"/>
    </source>
</evidence>
<dbReference type="Pfam" id="PF14143">
    <property type="entry name" value="YrhC"/>
    <property type="match status" value="1"/>
</dbReference>
<evidence type="ECO:0000256" key="1">
    <source>
        <dbReference type="SAM" id="Phobius"/>
    </source>
</evidence>
<dbReference type="OrthoDB" id="2943632at2"/>
<gene>
    <name evidence="2" type="ORF">A374_11040</name>
</gene>
<sequence length="80" mass="8978">METKAIEQLKVKIQDFQRFGVILLSLSAFMYLGTVIPFAGKDTNSVIVCGTSSFIGLSITIALYSYVQHLRKKLDQAYEQ</sequence>
<dbReference type="PATRIC" id="fig|1196324.3.peg.2263"/>
<name>I8AIG7_9BACL</name>
<dbReference type="InterPro" id="IPR025418">
    <property type="entry name" value="YrhC-like"/>
</dbReference>
<evidence type="ECO:0008006" key="4">
    <source>
        <dbReference type="Google" id="ProtNLM"/>
    </source>
</evidence>
<dbReference type="AlphaFoldDB" id="I8AIG7"/>
<comment type="caution">
    <text evidence="2">The sequence shown here is derived from an EMBL/GenBank/DDBJ whole genome shotgun (WGS) entry which is preliminary data.</text>
</comment>
<keyword evidence="3" id="KW-1185">Reference proteome</keyword>
<dbReference type="Proteomes" id="UP000004080">
    <property type="component" value="Unassembled WGS sequence"/>
</dbReference>
<dbReference type="EMBL" id="AKKV01000026">
    <property type="protein sequence ID" value="EIT85274.1"/>
    <property type="molecule type" value="Genomic_DNA"/>
</dbReference>
<feature type="transmembrane region" description="Helical" evidence="1">
    <location>
        <begin position="45"/>
        <end position="67"/>
    </location>
</feature>
<dbReference type="RefSeq" id="WP_007202292.1">
    <property type="nucleotide sequence ID" value="NZ_AKKV01000026.1"/>
</dbReference>
<keyword evidence="1" id="KW-0812">Transmembrane</keyword>
<keyword evidence="1" id="KW-1133">Transmembrane helix</keyword>
<organism evidence="2 3">
    <name type="scientific">Fictibacillus macauensis ZFHKF-1</name>
    <dbReference type="NCBI Taxonomy" id="1196324"/>
    <lineage>
        <taxon>Bacteria</taxon>
        <taxon>Bacillati</taxon>
        <taxon>Bacillota</taxon>
        <taxon>Bacilli</taxon>
        <taxon>Bacillales</taxon>
        <taxon>Fictibacillaceae</taxon>
        <taxon>Fictibacillus</taxon>
    </lineage>
</organism>
<feature type="transmembrane region" description="Helical" evidence="1">
    <location>
        <begin position="21"/>
        <end position="39"/>
    </location>
</feature>
<protein>
    <recommendedName>
        <fullName evidence="4">YrhC-like protein</fullName>
    </recommendedName>
</protein>
<dbReference type="STRING" id="1196324.A374_11040"/>
<evidence type="ECO:0000313" key="3">
    <source>
        <dbReference type="Proteomes" id="UP000004080"/>
    </source>
</evidence>
<proteinExistence type="predicted"/>